<protein>
    <submittedName>
        <fullName evidence="3">Guanylate cyclase domain-containing protein</fullName>
    </submittedName>
</protein>
<dbReference type="AlphaFoldDB" id="A0A183I7A0"/>
<name>A0A183I7A0_9BILA</name>
<evidence type="ECO:0000313" key="2">
    <source>
        <dbReference type="Proteomes" id="UP000267606"/>
    </source>
</evidence>
<dbReference type="WBParaSite" id="OFLC_0001562501-mRNA-1">
    <property type="protein sequence ID" value="OFLC_0001562501-mRNA-1"/>
    <property type="gene ID" value="OFLC_0001562501"/>
</dbReference>
<reference evidence="3" key="1">
    <citation type="submission" date="2016-06" db="UniProtKB">
        <authorList>
            <consortium name="WormBaseParasite"/>
        </authorList>
    </citation>
    <scope>IDENTIFICATION</scope>
</reference>
<evidence type="ECO:0000313" key="3">
    <source>
        <dbReference type="WBParaSite" id="OFLC_0001562501-mRNA-1"/>
    </source>
</evidence>
<proteinExistence type="predicted"/>
<accession>A0A183I7A0</accession>
<evidence type="ECO:0000313" key="1">
    <source>
        <dbReference type="EMBL" id="VDP22846.1"/>
    </source>
</evidence>
<dbReference type="STRING" id="387005.A0A183I7A0"/>
<dbReference type="EMBL" id="UZAJ01042461">
    <property type="protein sequence ID" value="VDP22846.1"/>
    <property type="molecule type" value="Genomic_DNA"/>
</dbReference>
<gene>
    <name evidence="1" type="ORF">OFLC_LOCUS15612</name>
</gene>
<sequence>MYHPCIENPAVALRECNQFYCSDDLNMTELYSVMDSALNIRAQMLEQYGQNDLSRLGVLIKGPYMSLRKLYPLQAESCSYHSQLVEILGVSMVRIEYDNINEEIIIHSVTCEREFCKRCRRNVKLKEEDYCDRCSKSIAENELFHDEMDTENIFSKPSLSSGIENLNIVKIDSSVFCRGGRGGTVVTRSASNLSSHVIPDAIRVAMRAVDASTAATSATYVETMLPDEHESVFVEVCNSYCYFPE</sequence>
<reference evidence="1 2" key="2">
    <citation type="submission" date="2018-11" db="EMBL/GenBank/DDBJ databases">
        <authorList>
            <consortium name="Pathogen Informatics"/>
        </authorList>
    </citation>
    <scope>NUCLEOTIDE SEQUENCE [LARGE SCALE GENOMIC DNA]</scope>
</reference>
<keyword evidence="2" id="KW-1185">Reference proteome</keyword>
<organism evidence="3">
    <name type="scientific">Onchocerca flexuosa</name>
    <dbReference type="NCBI Taxonomy" id="387005"/>
    <lineage>
        <taxon>Eukaryota</taxon>
        <taxon>Metazoa</taxon>
        <taxon>Ecdysozoa</taxon>
        <taxon>Nematoda</taxon>
        <taxon>Chromadorea</taxon>
        <taxon>Rhabditida</taxon>
        <taxon>Spirurina</taxon>
        <taxon>Spiruromorpha</taxon>
        <taxon>Filarioidea</taxon>
        <taxon>Onchocercidae</taxon>
        <taxon>Onchocerca</taxon>
    </lineage>
</organism>
<dbReference type="Proteomes" id="UP000267606">
    <property type="component" value="Unassembled WGS sequence"/>
</dbReference>